<evidence type="ECO:0000313" key="2">
    <source>
        <dbReference type="Proteomes" id="UP000199600"/>
    </source>
</evidence>
<protein>
    <submittedName>
        <fullName evidence="1">Uncharacterized protein</fullName>
    </submittedName>
</protein>
<evidence type="ECO:0000313" key="1">
    <source>
        <dbReference type="EMBL" id="SBT07959.1"/>
    </source>
</evidence>
<accession>A0A1A8XS80</accession>
<gene>
    <name evidence="1" type="ORF">PROAA_250025</name>
</gene>
<proteinExistence type="predicted"/>
<dbReference type="Proteomes" id="UP000199600">
    <property type="component" value="Unassembled WGS sequence"/>
</dbReference>
<dbReference type="EMBL" id="FLQY01000168">
    <property type="protein sequence ID" value="SBT07959.1"/>
    <property type="molecule type" value="Genomic_DNA"/>
</dbReference>
<name>A0A1A8XS80_9RHOO</name>
<keyword evidence="2" id="KW-1185">Reference proteome</keyword>
<dbReference type="RefSeq" id="WP_186411057.1">
    <property type="nucleotide sequence ID" value="NZ_FLQY01000168.1"/>
</dbReference>
<organism evidence="1 2">
    <name type="scientific">Candidatus Propionivibrio aalborgensis</name>
    <dbReference type="NCBI Taxonomy" id="1860101"/>
    <lineage>
        <taxon>Bacteria</taxon>
        <taxon>Pseudomonadati</taxon>
        <taxon>Pseudomonadota</taxon>
        <taxon>Betaproteobacteria</taxon>
        <taxon>Rhodocyclales</taxon>
        <taxon>Rhodocyclaceae</taxon>
        <taxon>Propionivibrio</taxon>
    </lineage>
</organism>
<dbReference type="AlphaFoldDB" id="A0A1A8XS80"/>
<reference evidence="1 2" key="1">
    <citation type="submission" date="2016-06" db="EMBL/GenBank/DDBJ databases">
        <authorList>
            <person name="Kjaerup R.B."/>
            <person name="Dalgaard T.S."/>
            <person name="Juul-Madsen H.R."/>
        </authorList>
    </citation>
    <scope>NUCLEOTIDE SEQUENCE [LARGE SCALE GENOMIC DNA]</scope>
    <source>
        <strain evidence="1">2</strain>
    </source>
</reference>
<sequence>MKKPTLLSSNSPIIDHGTMTWSPTRDENGIIPVGNWQGLPANRYVLVDSPPLLDAVETPYYTARSGAPSWTGIMNTWSGAAWSKPAQEMFITGGGHFGTSSCETAIYRLKAATLLFDRAKDRDPQSENGDWKVVDGKPVFTPGESWWSSMLKSGQPGAVHTSWSLLWIPPAVMHVITGKTTNKSGGIFYASGANTIYDLDTKKHVGPTNWKPIGESNVDLSASAAFLDGTNIYGPHASYHVWRWALEGRQATLWNPASLGVWTSRYTQWAHIVSVHSCWGWIEERRECFGFYGHEGKSAQKLYYHRARYGEAIDAGSRHWAKYCDKIQLSSTDASHLDFTAAALQMSGSLFSAGNVYDVDTDTLYIQGSNVGAPLYKVTGLSGNTWTTQKIPGAKALTFSRNGVYGRMRLARLGGEKVILRVSSVTDPVQVMRLVDSVGA</sequence>